<dbReference type="EMBL" id="CP016282">
    <property type="protein sequence ID" value="ANP73515.1"/>
    <property type="molecule type" value="Genomic_DNA"/>
</dbReference>
<dbReference type="AlphaFoldDB" id="A0A1B1BLL4"/>
<dbReference type="KEGG" id="cart:PA27867_2571"/>
<name>A0A1B1BLL4_9MICO</name>
<protein>
    <submittedName>
        <fullName evidence="2">Uncharacterized protein</fullName>
    </submittedName>
</protein>
<dbReference type="Proteomes" id="UP000092582">
    <property type="component" value="Chromosome 1"/>
</dbReference>
<evidence type="ECO:0000256" key="1">
    <source>
        <dbReference type="SAM" id="SignalP"/>
    </source>
</evidence>
<dbReference type="RefSeq" id="WP_157109220.1">
    <property type="nucleotide sequence ID" value="NZ_CP016282.1"/>
</dbReference>
<keyword evidence="1" id="KW-0732">Signal</keyword>
<proteinExistence type="predicted"/>
<keyword evidence="3" id="KW-1185">Reference proteome</keyword>
<gene>
    <name evidence="2" type="ORF">PA27867_2571</name>
</gene>
<evidence type="ECO:0000313" key="2">
    <source>
        <dbReference type="EMBL" id="ANP73515.1"/>
    </source>
</evidence>
<feature type="chain" id="PRO_5008519980" evidence="1">
    <location>
        <begin position="35"/>
        <end position="226"/>
    </location>
</feature>
<feature type="signal peptide" evidence="1">
    <location>
        <begin position="1"/>
        <end position="34"/>
    </location>
</feature>
<sequence precursor="true">MNITQNKRRLSLVSISAVALGSLVAVFGAVPANAADGAASSEQVTLTDAQADTLLLTADIPAASASGLATDTTDVEGWEIPGVVSFVSVGLDSPQTEVRSFVGAYFDTEGAQISTVEVAYATDNTMTSWTNGEKVDPADLCGKPAVAVSDSTTEKLTAAAATTTRDFCWYLNKYAEGEIALGTLVAAAGGVTALFTGPVGAAIAAAGGLKAALGGMYKWLISLWCL</sequence>
<dbReference type="OrthoDB" id="9969426at2"/>
<reference evidence="2 3" key="1">
    <citation type="submission" date="2016-06" db="EMBL/GenBank/DDBJ databases">
        <title>Genome sequencing of Cryobacterium arcticum PAMC 27867.</title>
        <authorList>
            <person name="Lee J."/>
            <person name="Kim O.-S."/>
        </authorList>
    </citation>
    <scope>NUCLEOTIDE SEQUENCE [LARGE SCALE GENOMIC DNA]</scope>
    <source>
        <strain evidence="2 3">PAMC 27867</strain>
    </source>
</reference>
<evidence type="ECO:0000313" key="3">
    <source>
        <dbReference type="Proteomes" id="UP000092582"/>
    </source>
</evidence>
<organism evidence="2 3">
    <name type="scientific">Cryobacterium arcticum</name>
    <dbReference type="NCBI Taxonomy" id="670052"/>
    <lineage>
        <taxon>Bacteria</taxon>
        <taxon>Bacillati</taxon>
        <taxon>Actinomycetota</taxon>
        <taxon>Actinomycetes</taxon>
        <taxon>Micrococcales</taxon>
        <taxon>Microbacteriaceae</taxon>
        <taxon>Cryobacterium</taxon>
    </lineage>
</organism>
<accession>A0A1B1BLL4</accession>